<dbReference type="Proteomes" id="UP001497392">
    <property type="component" value="Unassembled WGS sequence"/>
</dbReference>
<comment type="caution">
    <text evidence="2">The sequence shown here is derived from an EMBL/GenBank/DDBJ whole genome shotgun (WGS) entry which is preliminary data.</text>
</comment>
<proteinExistence type="predicted"/>
<evidence type="ECO:0000313" key="3">
    <source>
        <dbReference type="Proteomes" id="UP001497392"/>
    </source>
</evidence>
<reference evidence="2 3" key="1">
    <citation type="submission" date="2024-06" db="EMBL/GenBank/DDBJ databases">
        <authorList>
            <person name="Kraege A."/>
            <person name="Thomma B."/>
        </authorList>
    </citation>
    <scope>NUCLEOTIDE SEQUENCE [LARGE SCALE GENOMIC DNA]</scope>
</reference>
<organism evidence="2 3">
    <name type="scientific">Coccomyxa viridis</name>
    <dbReference type="NCBI Taxonomy" id="1274662"/>
    <lineage>
        <taxon>Eukaryota</taxon>
        <taxon>Viridiplantae</taxon>
        <taxon>Chlorophyta</taxon>
        <taxon>core chlorophytes</taxon>
        <taxon>Trebouxiophyceae</taxon>
        <taxon>Trebouxiophyceae incertae sedis</taxon>
        <taxon>Coccomyxaceae</taxon>
        <taxon>Coccomyxa</taxon>
    </lineage>
</organism>
<sequence length="518" mass="55844">MGGALQSVSEKQDAMSEVAGKVLDQAHGLATRVAGISSDLSTLQQAGDLLVQRSSDTLRALAELDAAELKRYRQNALMWQDAKQDALSFHNQLAAMRASEMEVSARLSTELRQLSSMSESIAQRVDVAVDMQQKANRVLTHVLGAQYTLSDVAFYGGSGAVIAMLGSQPSARAARLPLAALLLCNWAAEHWLLNTFERHLEVDDRGGVYAQFQLPTWPQRSAKALAGFARQYWAVASSTFIQKVLRRPYGAGSWGVRGEQNVGEDLTAPKRFRLWVKPAVRWVFAAAASGVVAWTMLAHMAKQRAQREQEAVHAREVAEILAVMRKAEWQERQRWEAARLARAEAPDQATGRKSGNKAQHHAPPQLAASSAKSGARRNAQLAPFAHAAHTEDRQHLLSPVTPPPLQDEPVHGSGQAEESGHSSGSGSAHEAAEKAAEGGGTSGASAGKDRDDAEDIGHQGNKTTGMQPPPRHKAAAAAAGRSRANKRARSADTTPESPTAAKKQQTRHTRSVNIQQSL</sequence>
<dbReference type="PANTHER" id="PTHR33538:SF2">
    <property type="entry name" value="PROTEIN GAMETE EXPRESSED 1"/>
    <property type="match status" value="1"/>
</dbReference>
<feature type="region of interest" description="Disordered" evidence="1">
    <location>
        <begin position="340"/>
        <end position="518"/>
    </location>
</feature>
<evidence type="ECO:0000313" key="2">
    <source>
        <dbReference type="EMBL" id="CAL5222915.1"/>
    </source>
</evidence>
<feature type="compositionally biased region" description="Low complexity" evidence="1">
    <location>
        <begin position="411"/>
        <end position="429"/>
    </location>
</feature>
<feature type="compositionally biased region" description="Basic and acidic residues" evidence="1">
    <location>
        <begin position="447"/>
        <end position="457"/>
    </location>
</feature>
<gene>
    <name evidence="2" type="primary">g5347</name>
    <name evidence="2" type="ORF">VP750_LOCUS4574</name>
</gene>
<accession>A0ABP1FWJ7</accession>
<dbReference type="PANTHER" id="PTHR33538">
    <property type="entry name" value="PROTEIN GAMETE EXPRESSED 1"/>
    <property type="match status" value="1"/>
</dbReference>
<dbReference type="EMBL" id="CAXHTA020000007">
    <property type="protein sequence ID" value="CAL5222915.1"/>
    <property type="molecule type" value="Genomic_DNA"/>
</dbReference>
<evidence type="ECO:0000256" key="1">
    <source>
        <dbReference type="SAM" id="MobiDB-lite"/>
    </source>
</evidence>
<protein>
    <submittedName>
        <fullName evidence="2">G5347 protein</fullName>
    </submittedName>
</protein>
<keyword evidence="3" id="KW-1185">Reference proteome</keyword>
<name>A0ABP1FWJ7_9CHLO</name>
<dbReference type="InterPro" id="IPR040346">
    <property type="entry name" value="GEX1/Brambleberry"/>
</dbReference>